<sequence length="378" mass="41387">MTANPRVVFLKRPEIGELPVVGRHIILDSSPTIDLDNVPLNGGFLTMTLMLSPEPSIRDRMRDPSIASYTTTFIVGAPIIGPGIVLVLRSERDDVNAGDYMYGQTPWEIYTVQPYVEGMFCTNFHNRPSHPREWAPDTFDMDSLALRVVPNPNGRYPLSKYISLLGTPGLTAFVGFEALVDAKEGTTIFVSSGASGLVIRARSSSMAIQLAKLKGMKVVASAGSDAKVNYMRSLGADFPFNYKKLSYDDALAQYGPIHDNVGGEALDAALDSLIPKSRAVICGVVSSDNVPPAQRYRLKNAHLIMKKRLELRGFIVPDFIPQFFGKFMEEVPALMPQGKLRSEEYLTRGIENAPHVLIDVLNGRSDAVGKPIVMIAGD</sequence>
<dbReference type="Pfam" id="PF00107">
    <property type="entry name" value="ADH_zinc_N"/>
    <property type="match status" value="1"/>
</dbReference>
<dbReference type="PANTHER" id="PTHR43205:SF7">
    <property type="entry name" value="PROSTAGLANDIN REDUCTASE 1"/>
    <property type="match status" value="1"/>
</dbReference>
<protein>
    <recommendedName>
        <fullName evidence="2">Alcohol dehydrogenase-like C-terminal domain-containing protein</fullName>
    </recommendedName>
</protein>
<dbReference type="Gene3D" id="3.40.50.720">
    <property type="entry name" value="NAD(P)-binding Rossmann-like Domain"/>
    <property type="match status" value="1"/>
</dbReference>
<keyword evidence="4" id="KW-1185">Reference proteome</keyword>
<evidence type="ECO:0000313" key="3">
    <source>
        <dbReference type="EMBL" id="KAF5371386.1"/>
    </source>
</evidence>
<dbReference type="CDD" id="cd05288">
    <property type="entry name" value="PGDH"/>
    <property type="match status" value="1"/>
</dbReference>
<keyword evidence="1" id="KW-0812">Transmembrane</keyword>
<dbReference type="PANTHER" id="PTHR43205">
    <property type="entry name" value="PROSTAGLANDIN REDUCTASE"/>
    <property type="match status" value="1"/>
</dbReference>
<dbReference type="SUPFAM" id="SSF51735">
    <property type="entry name" value="NAD(P)-binding Rossmann-fold domains"/>
    <property type="match status" value="1"/>
</dbReference>
<dbReference type="Proteomes" id="UP000565441">
    <property type="component" value="Unassembled WGS sequence"/>
</dbReference>
<name>A0A8H5GU99_9AGAR</name>
<dbReference type="Gene3D" id="3.90.180.10">
    <property type="entry name" value="Medium-chain alcohol dehydrogenases, catalytic domain"/>
    <property type="match status" value="1"/>
</dbReference>
<reference evidence="3 4" key="1">
    <citation type="journal article" date="2020" name="ISME J.">
        <title>Uncovering the hidden diversity of litter-decomposition mechanisms in mushroom-forming fungi.</title>
        <authorList>
            <person name="Floudas D."/>
            <person name="Bentzer J."/>
            <person name="Ahren D."/>
            <person name="Johansson T."/>
            <person name="Persson P."/>
            <person name="Tunlid A."/>
        </authorList>
    </citation>
    <scope>NUCLEOTIDE SEQUENCE [LARGE SCALE GENOMIC DNA]</scope>
    <source>
        <strain evidence="3 4">CBS 661.87</strain>
    </source>
</reference>
<comment type="caution">
    <text evidence="3">The sequence shown here is derived from an EMBL/GenBank/DDBJ whole genome shotgun (WGS) entry which is preliminary data.</text>
</comment>
<feature type="domain" description="Alcohol dehydrogenase-like C-terminal" evidence="2">
    <location>
        <begin position="205"/>
        <end position="321"/>
    </location>
</feature>
<dbReference type="EMBL" id="JAACJP010000047">
    <property type="protein sequence ID" value="KAF5371386.1"/>
    <property type="molecule type" value="Genomic_DNA"/>
</dbReference>
<evidence type="ECO:0000259" key="2">
    <source>
        <dbReference type="Pfam" id="PF00107"/>
    </source>
</evidence>
<dbReference type="AlphaFoldDB" id="A0A8H5GU99"/>
<gene>
    <name evidence="3" type="ORF">D9615_009692</name>
</gene>
<feature type="transmembrane region" description="Helical" evidence="1">
    <location>
        <begin position="66"/>
        <end position="88"/>
    </location>
</feature>
<proteinExistence type="predicted"/>
<evidence type="ECO:0000256" key="1">
    <source>
        <dbReference type="SAM" id="Phobius"/>
    </source>
</evidence>
<dbReference type="OrthoDB" id="809632at2759"/>
<keyword evidence="1" id="KW-0472">Membrane</keyword>
<dbReference type="InterPro" id="IPR036291">
    <property type="entry name" value="NAD(P)-bd_dom_sf"/>
</dbReference>
<dbReference type="InterPro" id="IPR045010">
    <property type="entry name" value="MDR_fam"/>
</dbReference>
<accession>A0A8H5GU99</accession>
<dbReference type="GO" id="GO:0016628">
    <property type="term" value="F:oxidoreductase activity, acting on the CH-CH group of donors, NAD or NADP as acceptor"/>
    <property type="evidence" value="ECO:0007669"/>
    <property type="project" value="InterPro"/>
</dbReference>
<dbReference type="InterPro" id="IPR011032">
    <property type="entry name" value="GroES-like_sf"/>
</dbReference>
<dbReference type="InterPro" id="IPR013149">
    <property type="entry name" value="ADH-like_C"/>
</dbReference>
<keyword evidence="1" id="KW-1133">Transmembrane helix</keyword>
<organism evidence="3 4">
    <name type="scientific">Tricholomella constricta</name>
    <dbReference type="NCBI Taxonomy" id="117010"/>
    <lineage>
        <taxon>Eukaryota</taxon>
        <taxon>Fungi</taxon>
        <taxon>Dikarya</taxon>
        <taxon>Basidiomycota</taxon>
        <taxon>Agaricomycotina</taxon>
        <taxon>Agaricomycetes</taxon>
        <taxon>Agaricomycetidae</taxon>
        <taxon>Agaricales</taxon>
        <taxon>Tricholomatineae</taxon>
        <taxon>Lyophyllaceae</taxon>
        <taxon>Tricholomella</taxon>
    </lineage>
</organism>
<dbReference type="SUPFAM" id="SSF50129">
    <property type="entry name" value="GroES-like"/>
    <property type="match status" value="1"/>
</dbReference>
<evidence type="ECO:0000313" key="4">
    <source>
        <dbReference type="Proteomes" id="UP000565441"/>
    </source>
</evidence>